<dbReference type="EC" id="2.4.2.8" evidence="5 15"/>
<evidence type="ECO:0000256" key="1">
    <source>
        <dbReference type="ARBA" id="ARBA00001946"/>
    </source>
</evidence>
<evidence type="ECO:0000259" key="16">
    <source>
        <dbReference type="Pfam" id="PF00156"/>
    </source>
</evidence>
<evidence type="ECO:0000256" key="12">
    <source>
        <dbReference type="ARBA" id="ARBA00022842"/>
    </source>
</evidence>
<evidence type="ECO:0000313" key="18">
    <source>
        <dbReference type="Proteomes" id="UP000263486"/>
    </source>
</evidence>
<evidence type="ECO:0000256" key="2">
    <source>
        <dbReference type="ARBA" id="ARBA00004496"/>
    </source>
</evidence>
<evidence type="ECO:0000256" key="10">
    <source>
        <dbReference type="ARBA" id="ARBA00022726"/>
    </source>
</evidence>
<dbReference type="SUPFAM" id="SSF53271">
    <property type="entry name" value="PRTase-like"/>
    <property type="match status" value="1"/>
</dbReference>
<evidence type="ECO:0000256" key="11">
    <source>
        <dbReference type="ARBA" id="ARBA00022741"/>
    </source>
</evidence>
<sequence length="177" mass="20063">MKYSVDVMISKKEIAEKVAELGARINKKYENSEELVLIALLRGSVIFMADLARELKLENVRLDFMTVSSYGDSMTSSRDVKIKKDIEDCIQGKDVLIVEDLIDTGFTLSKVVEILKIREPKSLSICTLLDKPARREANVEVEFSGFQIPDEFVVGYGIDYAEKHRELPFIGKVIIEK</sequence>
<dbReference type="NCBIfam" id="TIGR01203">
    <property type="entry name" value="HGPRTase"/>
    <property type="match status" value="1"/>
</dbReference>
<feature type="domain" description="Phosphoribosyltransferase" evidence="16">
    <location>
        <begin position="12"/>
        <end position="160"/>
    </location>
</feature>
<evidence type="ECO:0000256" key="5">
    <source>
        <dbReference type="ARBA" id="ARBA00011895"/>
    </source>
</evidence>
<evidence type="ECO:0000256" key="3">
    <source>
        <dbReference type="ARBA" id="ARBA00004669"/>
    </source>
</evidence>
<dbReference type="Proteomes" id="UP000263486">
    <property type="component" value="Unassembled WGS sequence"/>
</dbReference>
<accession>A0ABX9KHH5</accession>
<comment type="subcellular location">
    <subcellularLocation>
        <location evidence="2 15">Cytoplasm</location>
    </subcellularLocation>
</comment>
<reference evidence="17 18" key="1">
    <citation type="submission" date="2018-08" db="EMBL/GenBank/DDBJ databases">
        <title>Draft genome sequence of Psychrilyobacter sp. strain SD5 isolated from Black Sea water.</title>
        <authorList>
            <person name="Yadav S."/>
            <person name="Villanueva L."/>
            <person name="Damste J.S.S."/>
        </authorList>
    </citation>
    <scope>NUCLEOTIDE SEQUENCE [LARGE SCALE GENOMIC DNA]</scope>
    <source>
        <strain evidence="17 18">SD5</strain>
    </source>
</reference>
<evidence type="ECO:0000256" key="15">
    <source>
        <dbReference type="RuleBase" id="RU364099"/>
    </source>
</evidence>
<dbReference type="CDD" id="cd06223">
    <property type="entry name" value="PRTases_typeI"/>
    <property type="match status" value="1"/>
</dbReference>
<keyword evidence="9 15" id="KW-0479">Metal-binding</keyword>
<evidence type="ECO:0000256" key="8">
    <source>
        <dbReference type="ARBA" id="ARBA00022679"/>
    </source>
</evidence>
<evidence type="ECO:0000256" key="13">
    <source>
        <dbReference type="ARBA" id="ARBA00048811"/>
    </source>
</evidence>
<organism evidence="17 18">
    <name type="scientific">Psychrilyobacter piezotolerans</name>
    <dbReference type="NCBI Taxonomy" id="2293438"/>
    <lineage>
        <taxon>Bacteria</taxon>
        <taxon>Fusobacteriati</taxon>
        <taxon>Fusobacteriota</taxon>
        <taxon>Fusobacteriia</taxon>
        <taxon>Fusobacteriales</taxon>
        <taxon>Fusobacteriaceae</taxon>
        <taxon>Psychrilyobacter</taxon>
    </lineage>
</organism>
<dbReference type="EMBL" id="QUAJ01000010">
    <property type="protein sequence ID" value="REI41465.1"/>
    <property type="molecule type" value="Genomic_DNA"/>
</dbReference>
<comment type="pathway">
    <text evidence="3 15">Purine metabolism; IMP biosynthesis via salvage pathway; IMP from hypoxanthine: step 1/1.</text>
</comment>
<dbReference type="Gene3D" id="3.40.50.2020">
    <property type="match status" value="1"/>
</dbReference>
<comment type="catalytic activity">
    <reaction evidence="14">
        <text>IMP + diphosphate = hypoxanthine + 5-phospho-alpha-D-ribose 1-diphosphate</text>
        <dbReference type="Rhea" id="RHEA:17973"/>
        <dbReference type="ChEBI" id="CHEBI:17368"/>
        <dbReference type="ChEBI" id="CHEBI:33019"/>
        <dbReference type="ChEBI" id="CHEBI:58017"/>
        <dbReference type="ChEBI" id="CHEBI:58053"/>
        <dbReference type="EC" id="2.4.2.8"/>
    </reaction>
    <physiologicalReaction direction="right-to-left" evidence="14">
        <dbReference type="Rhea" id="RHEA:17975"/>
    </physiologicalReaction>
</comment>
<evidence type="ECO:0000256" key="4">
    <source>
        <dbReference type="ARBA" id="ARBA00008391"/>
    </source>
</evidence>
<keyword evidence="7 15" id="KW-0328">Glycosyltransferase</keyword>
<keyword evidence="11 15" id="KW-0547">Nucleotide-binding</keyword>
<comment type="caution">
    <text evidence="17">The sequence shown here is derived from an EMBL/GenBank/DDBJ whole genome shotgun (WGS) entry which is preliminary data.</text>
</comment>
<dbReference type="InterPro" id="IPR050408">
    <property type="entry name" value="HGPRT"/>
</dbReference>
<name>A0ABX9KHH5_9FUSO</name>
<dbReference type="InterPro" id="IPR005904">
    <property type="entry name" value="Hxn_phspho_trans"/>
</dbReference>
<dbReference type="PANTHER" id="PTHR43340:SF1">
    <property type="entry name" value="HYPOXANTHINE PHOSPHORIBOSYLTRANSFERASE"/>
    <property type="match status" value="1"/>
</dbReference>
<dbReference type="InterPro" id="IPR029057">
    <property type="entry name" value="PRTase-like"/>
</dbReference>
<keyword evidence="18" id="KW-1185">Reference proteome</keyword>
<gene>
    <name evidence="17" type="primary">hpt</name>
    <name evidence="17" type="ORF">DYH56_07290</name>
</gene>
<evidence type="ECO:0000256" key="14">
    <source>
        <dbReference type="ARBA" id="ARBA00049402"/>
    </source>
</evidence>
<comment type="catalytic activity">
    <reaction evidence="13">
        <text>GMP + diphosphate = guanine + 5-phospho-alpha-D-ribose 1-diphosphate</text>
        <dbReference type="Rhea" id="RHEA:25424"/>
        <dbReference type="ChEBI" id="CHEBI:16235"/>
        <dbReference type="ChEBI" id="CHEBI:33019"/>
        <dbReference type="ChEBI" id="CHEBI:58017"/>
        <dbReference type="ChEBI" id="CHEBI:58115"/>
        <dbReference type="EC" id="2.4.2.8"/>
    </reaction>
    <physiologicalReaction direction="right-to-left" evidence="13">
        <dbReference type="Rhea" id="RHEA:25426"/>
    </physiologicalReaction>
</comment>
<keyword evidence="6 15" id="KW-0963">Cytoplasm</keyword>
<keyword evidence="12 15" id="KW-0460">Magnesium</keyword>
<dbReference type="GO" id="GO:0016757">
    <property type="term" value="F:glycosyltransferase activity"/>
    <property type="evidence" value="ECO:0007669"/>
    <property type="project" value="UniProtKB-KW"/>
</dbReference>
<dbReference type="RefSeq" id="WP_114642211.1">
    <property type="nucleotide sequence ID" value="NZ_JAACIO010000011.1"/>
</dbReference>
<comment type="cofactor">
    <cofactor evidence="1 15">
        <name>Mg(2+)</name>
        <dbReference type="ChEBI" id="CHEBI:18420"/>
    </cofactor>
</comment>
<dbReference type="PANTHER" id="PTHR43340">
    <property type="entry name" value="HYPOXANTHINE-GUANINE PHOSPHORIBOSYLTRANSFERASE"/>
    <property type="match status" value="1"/>
</dbReference>
<proteinExistence type="inferred from homology"/>
<evidence type="ECO:0000256" key="7">
    <source>
        <dbReference type="ARBA" id="ARBA00022676"/>
    </source>
</evidence>
<protein>
    <recommendedName>
        <fullName evidence="5 15">Hypoxanthine phosphoribosyltransferase</fullName>
        <ecNumber evidence="5 15">2.4.2.8</ecNumber>
    </recommendedName>
</protein>
<evidence type="ECO:0000256" key="6">
    <source>
        <dbReference type="ARBA" id="ARBA00022490"/>
    </source>
</evidence>
<evidence type="ECO:0000313" key="17">
    <source>
        <dbReference type="EMBL" id="REI41465.1"/>
    </source>
</evidence>
<dbReference type="Pfam" id="PF00156">
    <property type="entry name" value="Pribosyltran"/>
    <property type="match status" value="1"/>
</dbReference>
<evidence type="ECO:0000256" key="9">
    <source>
        <dbReference type="ARBA" id="ARBA00022723"/>
    </source>
</evidence>
<dbReference type="InterPro" id="IPR000836">
    <property type="entry name" value="PRTase_dom"/>
</dbReference>
<keyword evidence="10 15" id="KW-0660">Purine salvage</keyword>
<comment type="similarity">
    <text evidence="4 15">Belongs to the purine/pyrimidine phosphoribosyltransferase family.</text>
</comment>
<keyword evidence="8 15" id="KW-0808">Transferase</keyword>